<keyword evidence="4" id="KW-1185">Reference proteome</keyword>
<dbReference type="PANTHER" id="PTHR42767:SF1">
    <property type="entry name" value="ENDO-BETA-1,6-GALACTANASE-LIKE DOMAIN-CONTAINING PROTEIN"/>
    <property type="match status" value="1"/>
</dbReference>
<dbReference type="InParanoid" id="A0A409VV17"/>
<dbReference type="InterPro" id="IPR017853">
    <property type="entry name" value="GH"/>
</dbReference>
<keyword evidence="1" id="KW-0732">Signal</keyword>
<name>A0A409VV17_9AGAR</name>
<feature type="chain" id="PRO_5019456520" description="Endo-beta-1,6-galactanase-like domain-containing protein" evidence="1">
    <location>
        <begin position="30"/>
        <end position="510"/>
    </location>
</feature>
<dbReference type="OrthoDB" id="2012278at2759"/>
<evidence type="ECO:0000313" key="3">
    <source>
        <dbReference type="EMBL" id="PPQ70083.1"/>
    </source>
</evidence>
<feature type="signal peptide" evidence="1">
    <location>
        <begin position="1"/>
        <end position="29"/>
    </location>
</feature>
<reference evidence="3 4" key="1">
    <citation type="journal article" date="2018" name="Evol. Lett.">
        <title>Horizontal gene cluster transfer increased hallucinogenic mushroom diversity.</title>
        <authorList>
            <person name="Reynolds H.T."/>
            <person name="Vijayakumar V."/>
            <person name="Gluck-Thaler E."/>
            <person name="Korotkin H.B."/>
            <person name="Matheny P.B."/>
            <person name="Slot J.C."/>
        </authorList>
    </citation>
    <scope>NUCLEOTIDE SEQUENCE [LARGE SCALE GENOMIC DNA]</scope>
    <source>
        <strain evidence="3 4">SRW20</strain>
    </source>
</reference>
<sequence>MSPALPFASRYRRLVTFVAVLLVAGPVTADSTTTIDPTSNLGSWEGWGVSLAWWGKAFGNRSDLADIFFSLKSVSYNGVTVPGLGLNIARYNAGACSSNSVNGTTIAANSILPARKMDAYWIDWANSDPTSSSWSWGVDANQRSMMTLAKARGANRFELFSNSPVWWMCSNHNPAGAANGGKHSFKGSPPVSTFDTSYFLGENIQSWNIQNHAVYLATIAKYAHDNWGITFSSVEPFNEPSSSWWTATNNQEGSHFSIATMMQVVIYLRSELNKRGLTSTLVSASDENTYDIATSTWNSFNSTARANIGRINVHGYQDTGGRRDLIYSAASSAGLEIWNSEYGESDATGLSLAQDLLLDFSWLHPRAWVYWQAIDGGGWGLISGDITSGQLSGVANKYYVLAHFTRHIREGMRILNTGSLSDTVAAAYDATNRKLIIVAANFGSGQYINFDLSKFSQPPSNGALVPRWSTHTNGSEQYVAHSDTYISGTEFWSFFDQNVVQTFEVDNVSL</sequence>
<protein>
    <recommendedName>
        <fullName evidence="2">Endo-beta-1,6-galactanase-like domain-containing protein</fullName>
    </recommendedName>
</protein>
<evidence type="ECO:0000313" key="4">
    <source>
        <dbReference type="Proteomes" id="UP000284706"/>
    </source>
</evidence>
<proteinExistence type="predicted"/>
<dbReference type="GO" id="GO:0004553">
    <property type="term" value="F:hydrolase activity, hydrolyzing O-glycosyl compounds"/>
    <property type="evidence" value="ECO:0007669"/>
    <property type="project" value="InterPro"/>
</dbReference>
<dbReference type="InterPro" id="IPR039743">
    <property type="entry name" value="6GAL/EXGAL"/>
</dbReference>
<accession>A0A409VV17</accession>
<evidence type="ECO:0000259" key="2">
    <source>
        <dbReference type="Pfam" id="PF14587"/>
    </source>
</evidence>
<dbReference type="InterPro" id="IPR039514">
    <property type="entry name" value="6GAL-like"/>
</dbReference>
<dbReference type="STRING" id="231916.A0A409VV17"/>
<dbReference type="EMBL" id="NHYE01005553">
    <property type="protein sequence ID" value="PPQ70083.1"/>
    <property type="molecule type" value="Genomic_DNA"/>
</dbReference>
<dbReference type="Gene3D" id="3.20.20.80">
    <property type="entry name" value="Glycosidases"/>
    <property type="match status" value="1"/>
</dbReference>
<organism evidence="3 4">
    <name type="scientific">Gymnopilus dilepis</name>
    <dbReference type="NCBI Taxonomy" id="231916"/>
    <lineage>
        <taxon>Eukaryota</taxon>
        <taxon>Fungi</taxon>
        <taxon>Dikarya</taxon>
        <taxon>Basidiomycota</taxon>
        <taxon>Agaricomycotina</taxon>
        <taxon>Agaricomycetes</taxon>
        <taxon>Agaricomycetidae</taxon>
        <taxon>Agaricales</taxon>
        <taxon>Agaricineae</taxon>
        <taxon>Hymenogastraceae</taxon>
        <taxon>Gymnopilus</taxon>
    </lineage>
</organism>
<evidence type="ECO:0000256" key="1">
    <source>
        <dbReference type="SAM" id="SignalP"/>
    </source>
</evidence>
<gene>
    <name evidence="3" type="ORF">CVT26_013418</name>
</gene>
<dbReference type="SUPFAM" id="SSF51445">
    <property type="entry name" value="(Trans)glycosidases"/>
    <property type="match status" value="1"/>
</dbReference>
<comment type="caution">
    <text evidence="3">The sequence shown here is derived from an EMBL/GenBank/DDBJ whole genome shotgun (WGS) entry which is preliminary data.</text>
</comment>
<dbReference type="PANTHER" id="PTHR42767">
    <property type="entry name" value="ENDO-BETA-1,6-GALACTANASE"/>
    <property type="match status" value="1"/>
</dbReference>
<feature type="domain" description="Endo-beta-1,6-galactanase-like" evidence="2">
    <location>
        <begin position="35"/>
        <end position="294"/>
    </location>
</feature>
<dbReference type="Proteomes" id="UP000284706">
    <property type="component" value="Unassembled WGS sequence"/>
</dbReference>
<dbReference type="Pfam" id="PF14587">
    <property type="entry name" value="Glyco_hydr_30_2"/>
    <property type="match status" value="1"/>
</dbReference>
<dbReference type="AlphaFoldDB" id="A0A409VV17"/>